<dbReference type="EMBL" id="PDLN01000004">
    <property type="protein sequence ID" value="RDW87257.1"/>
    <property type="molecule type" value="Genomic_DNA"/>
</dbReference>
<evidence type="ECO:0008006" key="3">
    <source>
        <dbReference type="Google" id="ProtNLM"/>
    </source>
</evidence>
<dbReference type="PANTHER" id="PTHR39596:SF2">
    <property type="entry name" value="HET DOMAIN PROTEIN (AFU_ORTHOLOGUE AFUA_1G17550)-RELATED"/>
    <property type="match status" value="1"/>
</dbReference>
<dbReference type="AlphaFoldDB" id="A0A3D8SLR3"/>
<comment type="caution">
    <text evidence="1">The sequence shown here is derived from an EMBL/GenBank/DDBJ whole genome shotgun (WGS) entry which is preliminary data.</text>
</comment>
<gene>
    <name evidence="1" type="ORF">BP5796_02951</name>
</gene>
<organism evidence="1 2">
    <name type="scientific">Coleophoma crateriformis</name>
    <dbReference type="NCBI Taxonomy" id="565419"/>
    <lineage>
        <taxon>Eukaryota</taxon>
        <taxon>Fungi</taxon>
        <taxon>Dikarya</taxon>
        <taxon>Ascomycota</taxon>
        <taxon>Pezizomycotina</taxon>
        <taxon>Leotiomycetes</taxon>
        <taxon>Helotiales</taxon>
        <taxon>Dermateaceae</taxon>
        <taxon>Coleophoma</taxon>
    </lineage>
</organism>
<accession>A0A3D8SLR3</accession>
<sequence>MDHIPAPLHPLYDTLKAPMLTRTGYDHNLNDFIGYPEREGWHPRPADDWRQIFKSRDPDFLAFLQRWLYFGLLECTSGRQVNISSFTEHGQYLSSQKLLEHAHECWDLKPDAEHIRAAMRHSTHIHLHLFGHRKLPETPDTHLPTKIRLQTFIEKVPTVDPRDPANVIATSLLLDFLSNFLPHRWDRHLQRSVNDPKLLEPRTGPLWRDLEKNGWCPSEIAAMVDRFSVSGVFFMTKIRPPNAEEHQQGASCAYYRCGLRQLNDATYQTKHDSGCLGSCGFVHAEPEKLASILVDKDTIPLIDASTEWSNQQKTREIHLDPWYVAKSFVAISHVWADGLGNPNANALPRCQMARLSRMVQKLTGNKKTLFWLDTICVPPDSALGNENEASSAAQRQRVAQNQALTKMRQTYEASDYILVLDSWMFLEAESKMTDVEKLMRIFCSGWNSRLWTYQEGALAKRLFFELKDGPYDVDQAILRIREFKDRSIMYTIQGPLLIQYDSLRGFRDQKPRNVEKIKFLAIALSFRKTSVAADEALCLSTLMGFNVQEILDVKAPDPTVAEALANARMKKFWTMFDQIPLAMIRFDGPTLPENGWTWAPASLLLSENRPLDSYRCFLTSSTKPANRTNLGLTVELPGLTFRSSVLLGLEFYVEDEDHTIYHFYFELTRYKDVARPYIHNHHGLHREEICIQPQEVASSNTLAFIFDQVNDEQNQVPAHSSHITETGILVATYYDSKSGTWNAKKLGHATRKVMTPPTHNDAEVIRSYIQKSSQNQQDYQADRLQYPAARNGTLLCTRGKSVEKETWCLK</sequence>
<keyword evidence="2" id="KW-1185">Reference proteome</keyword>
<name>A0A3D8SLR3_9HELO</name>
<evidence type="ECO:0000313" key="2">
    <source>
        <dbReference type="Proteomes" id="UP000256328"/>
    </source>
</evidence>
<reference evidence="1 2" key="1">
    <citation type="journal article" date="2018" name="IMA Fungus">
        <title>IMA Genome-F 9: Draft genome sequence of Annulohypoxylon stygium, Aspergillus mulundensis, Berkeleyomyces basicola (syn. Thielaviopsis basicola), Ceratocystis smalleyi, two Cercospora beticola strains, Coleophoma cylindrospora, Fusarium fracticaudum, Phialophora cf. hyalina, and Morchella septimelata.</title>
        <authorList>
            <person name="Wingfield B.D."/>
            <person name="Bills G.F."/>
            <person name="Dong Y."/>
            <person name="Huang W."/>
            <person name="Nel W.J."/>
            <person name="Swalarsk-Parry B.S."/>
            <person name="Vaghefi N."/>
            <person name="Wilken P.M."/>
            <person name="An Z."/>
            <person name="de Beer Z.W."/>
            <person name="De Vos L."/>
            <person name="Chen L."/>
            <person name="Duong T.A."/>
            <person name="Gao Y."/>
            <person name="Hammerbacher A."/>
            <person name="Kikkert J.R."/>
            <person name="Li Y."/>
            <person name="Li H."/>
            <person name="Li K."/>
            <person name="Li Q."/>
            <person name="Liu X."/>
            <person name="Ma X."/>
            <person name="Naidoo K."/>
            <person name="Pethybridge S.J."/>
            <person name="Sun J."/>
            <person name="Steenkamp E.T."/>
            <person name="van der Nest M.A."/>
            <person name="van Wyk S."/>
            <person name="Wingfield M.J."/>
            <person name="Xiong C."/>
            <person name="Yue Q."/>
            <person name="Zhang X."/>
        </authorList>
    </citation>
    <scope>NUCLEOTIDE SEQUENCE [LARGE SCALE GENOMIC DNA]</scope>
    <source>
        <strain evidence="1 2">BP5796</strain>
    </source>
</reference>
<dbReference type="PANTHER" id="PTHR39596">
    <property type="match status" value="1"/>
</dbReference>
<evidence type="ECO:0000313" key="1">
    <source>
        <dbReference type="EMBL" id="RDW87257.1"/>
    </source>
</evidence>
<proteinExistence type="predicted"/>
<protein>
    <recommendedName>
        <fullName evidence="3">Heterokaryon incompatibility domain-containing protein</fullName>
    </recommendedName>
</protein>
<dbReference type="Proteomes" id="UP000256328">
    <property type="component" value="Unassembled WGS sequence"/>
</dbReference>
<dbReference type="OrthoDB" id="2426273at2759"/>